<dbReference type="Pfam" id="PF03466">
    <property type="entry name" value="LysR_substrate"/>
    <property type="match status" value="1"/>
</dbReference>
<protein>
    <submittedName>
        <fullName evidence="6">LysR family transcriptional regulator</fullName>
    </submittedName>
</protein>
<sequence length="324" mass="33878">MNVNLEQLRSFVEVAQRGNFTRAAEHLHLAQPSLSRQIAALEQDLGAELFARARGGSTLTVAGESLLPLARRMLADADSVRRELAELAGLERGRVRLGATPTLCISLVAEVLSTFHAAHPGIELHLSEHGSRRLLDELAAGELDLALITTSDAASADRFTVSPLLAEELVVISSAASPPVTGRSSIRLADVAALPQIVFSSSYDLRATTDDAFSAAGLAPDVVLEGAEMDAVLRFVERGLGVAIVPAMVLIDRPGLRSVRLAAPALTRTISLARPADARPTAAVAVMQRTIATTATAFAVRAGATMRAAAAPRDSALAHAPAVS</sequence>
<dbReference type="CDD" id="cd05466">
    <property type="entry name" value="PBP2_LTTR_substrate"/>
    <property type="match status" value="1"/>
</dbReference>
<dbReference type="GO" id="GO:0003677">
    <property type="term" value="F:DNA binding"/>
    <property type="evidence" value="ECO:0007669"/>
    <property type="project" value="UniProtKB-KW"/>
</dbReference>
<dbReference type="Gene3D" id="3.40.190.290">
    <property type="match status" value="1"/>
</dbReference>
<reference evidence="6 7" key="1">
    <citation type="submission" date="2017-04" db="EMBL/GenBank/DDBJ databases">
        <title>Comparative genome analysis of Subtercola boreus.</title>
        <authorList>
            <person name="Cho Y.-J."/>
            <person name="Cho A."/>
            <person name="Kim O.-S."/>
            <person name="Lee J.-I."/>
        </authorList>
    </citation>
    <scope>NUCLEOTIDE SEQUENCE [LARGE SCALE GENOMIC DNA]</scope>
    <source>
        <strain evidence="6 7">P27444</strain>
    </source>
</reference>
<evidence type="ECO:0000256" key="1">
    <source>
        <dbReference type="ARBA" id="ARBA00009437"/>
    </source>
</evidence>
<evidence type="ECO:0000256" key="4">
    <source>
        <dbReference type="ARBA" id="ARBA00023163"/>
    </source>
</evidence>
<keyword evidence="4" id="KW-0804">Transcription</keyword>
<dbReference type="GO" id="GO:0005829">
    <property type="term" value="C:cytosol"/>
    <property type="evidence" value="ECO:0007669"/>
    <property type="project" value="TreeGrafter"/>
</dbReference>
<dbReference type="Proteomes" id="UP000256709">
    <property type="component" value="Unassembled WGS sequence"/>
</dbReference>
<dbReference type="SUPFAM" id="SSF46785">
    <property type="entry name" value="Winged helix' DNA-binding domain"/>
    <property type="match status" value="1"/>
</dbReference>
<evidence type="ECO:0000259" key="5">
    <source>
        <dbReference type="PROSITE" id="PS50931"/>
    </source>
</evidence>
<dbReference type="PANTHER" id="PTHR30419:SF8">
    <property type="entry name" value="NITROGEN ASSIMILATION TRANSCRIPTIONAL ACTIVATOR-RELATED"/>
    <property type="match status" value="1"/>
</dbReference>
<keyword evidence="3" id="KW-0238">DNA-binding</keyword>
<dbReference type="RefSeq" id="WP_116284122.1">
    <property type="nucleotide sequence ID" value="NZ_NBXA01000026.1"/>
</dbReference>
<dbReference type="InterPro" id="IPR036390">
    <property type="entry name" value="WH_DNA-bd_sf"/>
</dbReference>
<keyword evidence="2" id="KW-0805">Transcription regulation</keyword>
<dbReference type="PROSITE" id="PS50931">
    <property type="entry name" value="HTH_LYSR"/>
    <property type="match status" value="1"/>
</dbReference>
<accession>A0A3E0VCH4</accession>
<dbReference type="Pfam" id="PF00126">
    <property type="entry name" value="HTH_1"/>
    <property type="match status" value="1"/>
</dbReference>
<dbReference type="EMBL" id="NBXA01000026">
    <property type="protein sequence ID" value="RFA07584.1"/>
    <property type="molecule type" value="Genomic_DNA"/>
</dbReference>
<proteinExistence type="inferred from homology"/>
<dbReference type="FunFam" id="1.10.10.10:FF:000001">
    <property type="entry name" value="LysR family transcriptional regulator"/>
    <property type="match status" value="1"/>
</dbReference>
<name>A0A3E0VCH4_9MICO</name>
<dbReference type="PRINTS" id="PR00039">
    <property type="entry name" value="HTHLYSR"/>
</dbReference>
<dbReference type="Gene3D" id="1.10.10.10">
    <property type="entry name" value="Winged helix-like DNA-binding domain superfamily/Winged helix DNA-binding domain"/>
    <property type="match status" value="1"/>
</dbReference>
<evidence type="ECO:0000313" key="7">
    <source>
        <dbReference type="Proteomes" id="UP000256709"/>
    </source>
</evidence>
<evidence type="ECO:0000256" key="2">
    <source>
        <dbReference type="ARBA" id="ARBA00023015"/>
    </source>
</evidence>
<dbReference type="InterPro" id="IPR050950">
    <property type="entry name" value="HTH-type_LysR_regulators"/>
</dbReference>
<dbReference type="AlphaFoldDB" id="A0A3E0VCH4"/>
<dbReference type="InterPro" id="IPR000847">
    <property type="entry name" value="LysR_HTH_N"/>
</dbReference>
<comment type="caution">
    <text evidence="6">The sequence shown here is derived from an EMBL/GenBank/DDBJ whole genome shotgun (WGS) entry which is preliminary data.</text>
</comment>
<dbReference type="SUPFAM" id="SSF53850">
    <property type="entry name" value="Periplasmic binding protein-like II"/>
    <property type="match status" value="1"/>
</dbReference>
<dbReference type="OrthoDB" id="3181812at2"/>
<dbReference type="PANTHER" id="PTHR30419">
    <property type="entry name" value="HTH-TYPE TRANSCRIPTIONAL REGULATOR YBHD"/>
    <property type="match status" value="1"/>
</dbReference>
<evidence type="ECO:0000313" key="6">
    <source>
        <dbReference type="EMBL" id="RFA07584.1"/>
    </source>
</evidence>
<gene>
    <name evidence="6" type="ORF">B7R21_15480</name>
</gene>
<evidence type="ECO:0000256" key="3">
    <source>
        <dbReference type="ARBA" id="ARBA00023125"/>
    </source>
</evidence>
<organism evidence="6 7">
    <name type="scientific">Subtercola boreus</name>
    <dbReference type="NCBI Taxonomy" id="120213"/>
    <lineage>
        <taxon>Bacteria</taxon>
        <taxon>Bacillati</taxon>
        <taxon>Actinomycetota</taxon>
        <taxon>Actinomycetes</taxon>
        <taxon>Micrococcales</taxon>
        <taxon>Microbacteriaceae</taxon>
        <taxon>Subtercola</taxon>
    </lineage>
</organism>
<dbReference type="GO" id="GO:0003700">
    <property type="term" value="F:DNA-binding transcription factor activity"/>
    <property type="evidence" value="ECO:0007669"/>
    <property type="project" value="InterPro"/>
</dbReference>
<dbReference type="InterPro" id="IPR005119">
    <property type="entry name" value="LysR_subst-bd"/>
</dbReference>
<feature type="domain" description="HTH lysR-type" evidence="5">
    <location>
        <begin position="3"/>
        <end position="60"/>
    </location>
</feature>
<dbReference type="InterPro" id="IPR036388">
    <property type="entry name" value="WH-like_DNA-bd_sf"/>
</dbReference>
<comment type="similarity">
    <text evidence="1">Belongs to the LysR transcriptional regulatory family.</text>
</comment>